<feature type="region of interest" description="Disordered" evidence="1">
    <location>
        <begin position="1"/>
        <end position="87"/>
    </location>
</feature>
<evidence type="ECO:0000313" key="3">
    <source>
        <dbReference type="EMBL" id="KAF6109789.1"/>
    </source>
</evidence>
<comment type="caution">
    <text evidence="3">The sequence shown here is derived from an EMBL/GenBank/DDBJ whole genome shotgun (WGS) entry which is preliminary data.</text>
</comment>
<protein>
    <submittedName>
        <fullName evidence="3">Uncharacterized protein</fullName>
    </submittedName>
</protein>
<evidence type="ECO:0000256" key="1">
    <source>
        <dbReference type="SAM" id="MobiDB-lite"/>
    </source>
</evidence>
<feature type="compositionally biased region" description="Pro residues" evidence="1">
    <location>
        <begin position="73"/>
        <end position="87"/>
    </location>
</feature>
<dbReference type="AlphaFoldDB" id="A0A834EAE4"/>
<evidence type="ECO:0000313" key="4">
    <source>
        <dbReference type="Proteomes" id="UP000664940"/>
    </source>
</evidence>
<accession>A0A834EAE4</accession>
<name>A0A834EAE4_9CHIR</name>
<reference evidence="3 4" key="1">
    <citation type="journal article" date="2020" name="Nature">
        <title>Six reference-quality genomes reveal evolution of bat adaptations.</title>
        <authorList>
            <person name="Jebb D."/>
            <person name="Huang Z."/>
            <person name="Pippel M."/>
            <person name="Hughes G.M."/>
            <person name="Lavrichenko K."/>
            <person name="Devanna P."/>
            <person name="Winkler S."/>
            <person name="Jermiin L.S."/>
            <person name="Skirmuntt E.C."/>
            <person name="Katzourakis A."/>
            <person name="Burkitt-Gray L."/>
            <person name="Ray D.A."/>
            <person name="Sullivan K.A.M."/>
            <person name="Roscito J.G."/>
            <person name="Kirilenko B.M."/>
            <person name="Davalos L.M."/>
            <person name="Corthals A.P."/>
            <person name="Power M.L."/>
            <person name="Jones G."/>
            <person name="Ransome R.D."/>
            <person name="Dechmann D.K.N."/>
            <person name="Locatelli A.G."/>
            <person name="Puechmaille S.J."/>
            <person name="Fedrigo O."/>
            <person name="Jarvis E.D."/>
            <person name="Hiller M."/>
            <person name="Vernes S.C."/>
            <person name="Myers E.W."/>
            <person name="Teeling E.C."/>
        </authorList>
    </citation>
    <scope>NUCLEOTIDE SEQUENCE [LARGE SCALE GENOMIC DNA]</scope>
    <source>
        <strain evidence="3">Bat1K_MPI-CBG_1</strain>
    </source>
</reference>
<keyword evidence="2" id="KW-0812">Transmembrane</keyword>
<organism evidence="3 4">
    <name type="scientific">Phyllostomus discolor</name>
    <name type="common">pale spear-nosed bat</name>
    <dbReference type="NCBI Taxonomy" id="89673"/>
    <lineage>
        <taxon>Eukaryota</taxon>
        <taxon>Metazoa</taxon>
        <taxon>Chordata</taxon>
        <taxon>Craniata</taxon>
        <taxon>Vertebrata</taxon>
        <taxon>Euteleostomi</taxon>
        <taxon>Mammalia</taxon>
        <taxon>Eutheria</taxon>
        <taxon>Laurasiatheria</taxon>
        <taxon>Chiroptera</taxon>
        <taxon>Yangochiroptera</taxon>
        <taxon>Phyllostomidae</taxon>
        <taxon>Phyllostominae</taxon>
        <taxon>Phyllostomus</taxon>
    </lineage>
</organism>
<evidence type="ECO:0000256" key="2">
    <source>
        <dbReference type="SAM" id="Phobius"/>
    </source>
</evidence>
<sequence length="288" mass="29915">MSHQRDPALAGERGGGRGSSAWGPSIGSDAPRSRPVCSLRGPGTKSSRETEARRSAVSGRTAGRQASCLPPLHSSPPAPFSRPLPPASAPSWSGSPFPHLTSFVLLHGGPPSVGKCPALWLGDGGCPQESCHPESPLSRTSFCWVLGRGLAWGHLACPLPQITLCRPPIRVCVGCVFVCACVYLCTVFVGCFCLSVSVCVCLSALCLGVCLDVASVRATGLSVCPLLCHLPASVCEFIGGRGRVCRCVIVPACARRFLGVCLSGGFGCLAVLACLSVPRRQEHRAGGR</sequence>
<gene>
    <name evidence="3" type="ORF">HJG60_010992</name>
</gene>
<dbReference type="Proteomes" id="UP000664940">
    <property type="component" value="Unassembled WGS sequence"/>
</dbReference>
<dbReference type="EMBL" id="JABVXQ010000005">
    <property type="protein sequence ID" value="KAF6109789.1"/>
    <property type="molecule type" value="Genomic_DNA"/>
</dbReference>
<keyword evidence="2" id="KW-0472">Membrane</keyword>
<feature type="transmembrane region" description="Helical" evidence="2">
    <location>
        <begin position="257"/>
        <end position="278"/>
    </location>
</feature>
<proteinExistence type="predicted"/>
<keyword evidence="2" id="KW-1133">Transmembrane helix</keyword>